<dbReference type="Proteomes" id="UP000298860">
    <property type="component" value="Unassembled WGS sequence"/>
</dbReference>
<evidence type="ECO:0000256" key="3">
    <source>
        <dbReference type="ARBA" id="ARBA00022448"/>
    </source>
</evidence>
<dbReference type="InterPro" id="IPR050059">
    <property type="entry name" value="ATP_synthase_B_chain"/>
</dbReference>
<evidence type="ECO:0000256" key="8">
    <source>
        <dbReference type="ARBA" id="ARBA00022989"/>
    </source>
</evidence>
<comment type="similarity">
    <text evidence="2 14 15">Belongs to the ATPase B chain family.</text>
</comment>
<dbReference type="PANTHER" id="PTHR33445:SF1">
    <property type="entry name" value="ATP SYNTHASE SUBUNIT B"/>
    <property type="match status" value="1"/>
</dbReference>
<dbReference type="HAMAP" id="MF_01398">
    <property type="entry name" value="ATP_synth_b_bprime"/>
    <property type="match status" value="1"/>
</dbReference>
<keyword evidence="8 14" id="KW-1133">Transmembrane helix</keyword>
<sequence>MPGQVLAAEGNSNFLLPNGTIFAEILIFAIVLLVIWRYVLPPVQKALRERHDMVQRQLDESRQASERYEAAKEKYAEALAEARAESARIREEARAEGQQIIDEMRQRAEAEVADIRRRGEEQLAAQREQATRELYAQVGTLSTTLASRVLGEDVSADPRHRETVDRFLSELGGRS</sequence>
<evidence type="ECO:0000256" key="5">
    <source>
        <dbReference type="ARBA" id="ARBA00022547"/>
    </source>
</evidence>
<dbReference type="NCBIfam" id="TIGR01144">
    <property type="entry name" value="ATP_synt_b"/>
    <property type="match status" value="1"/>
</dbReference>
<evidence type="ECO:0000256" key="10">
    <source>
        <dbReference type="ARBA" id="ARBA00023136"/>
    </source>
</evidence>
<evidence type="ECO:0000256" key="13">
    <source>
        <dbReference type="ARBA" id="ARBA00025830"/>
    </source>
</evidence>
<comment type="subcellular location">
    <subcellularLocation>
        <location evidence="1 14">Cell membrane</location>
        <topology evidence="1 14">Single-pass membrane protein</topology>
    </subcellularLocation>
</comment>
<evidence type="ECO:0000256" key="12">
    <source>
        <dbReference type="ARBA" id="ARBA00025198"/>
    </source>
</evidence>
<keyword evidence="4 14" id="KW-1003">Cell membrane</keyword>
<comment type="subunit">
    <text evidence="13 14">F-type ATPases have 2 components, F(1) - the catalytic core - and F(0) - the membrane proton channel. F(1) has five subunits: alpha(3), beta(3), gamma(1), delta(1), epsilon(1). F(0) has three main subunits: a(1), b(2) and c(10-14). The alpha and beta chains form an alternating ring which encloses part of the gamma chain. F(1) is attached to F(0) by a central stalk formed by the gamma and epsilon chains, while a peripheral stalk is formed by the delta and b chains.</text>
</comment>
<dbReference type="OrthoDB" id="5243563at2"/>
<dbReference type="InterPro" id="IPR028987">
    <property type="entry name" value="ATP_synth_B-like_membr_sf"/>
</dbReference>
<dbReference type="EMBL" id="BJFL01000024">
    <property type="protein sequence ID" value="GDY32448.1"/>
    <property type="molecule type" value="Genomic_DNA"/>
</dbReference>
<evidence type="ECO:0000256" key="6">
    <source>
        <dbReference type="ARBA" id="ARBA00022692"/>
    </source>
</evidence>
<feature type="coiled-coil region" evidence="16">
    <location>
        <begin position="44"/>
        <end position="99"/>
    </location>
</feature>
<keyword evidence="11 14" id="KW-0066">ATP synthesis</keyword>
<comment type="caution">
    <text evidence="17">The sequence shown here is derived from an EMBL/GenBank/DDBJ whole genome shotgun (WGS) entry which is preliminary data.</text>
</comment>
<evidence type="ECO:0000256" key="4">
    <source>
        <dbReference type="ARBA" id="ARBA00022475"/>
    </source>
</evidence>
<feature type="transmembrane region" description="Helical" evidence="14">
    <location>
        <begin position="20"/>
        <end position="40"/>
    </location>
</feature>
<dbReference type="PANTHER" id="PTHR33445">
    <property type="entry name" value="ATP SYNTHASE SUBUNIT B', CHLOROPLASTIC"/>
    <property type="match status" value="1"/>
</dbReference>
<keyword evidence="6 14" id="KW-0812">Transmembrane</keyword>
<dbReference type="InterPro" id="IPR005864">
    <property type="entry name" value="ATP_synth_F0_bsu_bac"/>
</dbReference>
<evidence type="ECO:0000256" key="15">
    <source>
        <dbReference type="RuleBase" id="RU003848"/>
    </source>
</evidence>
<keyword evidence="5 14" id="KW-0138">CF(0)</keyword>
<evidence type="ECO:0000256" key="9">
    <source>
        <dbReference type="ARBA" id="ARBA00023065"/>
    </source>
</evidence>
<dbReference type="GO" id="GO:0046933">
    <property type="term" value="F:proton-transporting ATP synthase activity, rotational mechanism"/>
    <property type="evidence" value="ECO:0007669"/>
    <property type="project" value="UniProtKB-UniRule"/>
</dbReference>
<name>A0A4D4JCR4_9PSEU</name>
<evidence type="ECO:0000313" key="17">
    <source>
        <dbReference type="EMBL" id="GDY32448.1"/>
    </source>
</evidence>
<keyword evidence="3 14" id="KW-0813">Transport</keyword>
<organism evidence="17 18">
    <name type="scientific">Gandjariella thermophila</name>
    <dbReference type="NCBI Taxonomy" id="1931992"/>
    <lineage>
        <taxon>Bacteria</taxon>
        <taxon>Bacillati</taxon>
        <taxon>Actinomycetota</taxon>
        <taxon>Actinomycetes</taxon>
        <taxon>Pseudonocardiales</taxon>
        <taxon>Pseudonocardiaceae</taxon>
        <taxon>Gandjariella</taxon>
    </lineage>
</organism>
<dbReference type="CDD" id="cd06503">
    <property type="entry name" value="ATP-synt_Fo_b"/>
    <property type="match status" value="1"/>
</dbReference>
<comment type="function">
    <text evidence="14">Component of the F(0) channel, it forms part of the peripheral stalk, linking F(1) to F(0).</text>
</comment>
<gene>
    <name evidence="14 17" type="primary">atpF</name>
    <name evidence="17" type="ORF">GTS_40810</name>
</gene>
<dbReference type="Pfam" id="PF00430">
    <property type="entry name" value="ATP-synt_B"/>
    <property type="match status" value="1"/>
</dbReference>
<evidence type="ECO:0000256" key="1">
    <source>
        <dbReference type="ARBA" id="ARBA00004162"/>
    </source>
</evidence>
<evidence type="ECO:0000256" key="16">
    <source>
        <dbReference type="SAM" id="Coils"/>
    </source>
</evidence>
<proteinExistence type="inferred from homology"/>
<dbReference type="Gene3D" id="1.20.5.620">
    <property type="entry name" value="F1F0 ATP synthase subunit B, membrane domain"/>
    <property type="match status" value="1"/>
</dbReference>
<dbReference type="SUPFAM" id="SSF81573">
    <property type="entry name" value="F1F0 ATP synthase subunit B, membrane domain"/>
    <property type="match status" value="1"/>
</dbReference>
<dbReference type="NCBIfam" id="NF004412">
    <property type="entry name" value="PRK05759.1-3"/>
    <property type="match status" value="1"/>
</dbReference>
<dbReference type="GO" id="GO:0005886">
    <property type="term" value="C:plasma membrane"/>
    <property type="evidence" value="ECO:0007669"/>
    <property type="project" value="UniProtKB-SubCell"/>
</dbReference>
<evidence type="ECO:0000256" key="7">
    <source>
        <dbReference type="ARBA" id="ARBA00022781"/>
    </source>
</evidence>
<evidence type="ECO:0000256" key="14">
    <source>
        <dbReference type="HAMAP-Rule" id="MF_01398"/>
    </source>
</evidence>
<comment type="function">
    <text evidence="12 14">F(1)F(0) ATP synthase produces ATP from ADP in the presence of a proton or sodium gradient. F-type ATPases consist of two structural domains, F(1) containing the extramembraneous catalytic core and F(0) containing the membrane proton channel, linked together by a central stalk and a peripheral stalk. During catalysis, ATP synthesis in the catalytic domain of F(1) is coupled via a rotary mechanism of the central stalk subunits to proton translocation.</text>
</comment>
<keyword evidence="18" id="KW-1185">Reference proteome</keyword>
<reference evidence="18" key="1">
    <citation type="submission" date="2019-04" db="EMBL/GenBank/DDBJ databases">
        <title>Draft genome sequence of Pseudonocardiaceae bacterium SL3-2-4.</title>
        <authorList>
            <person name="Ningsih F."/>
            <person name="Yokota A."/>
            <person name="Sakai Y."/>
            <person name="Nanatani K."/>
            <person name="Yabe S."/>
            <person name="Oetari A."/>
            <person name="Sjamsuridzal W."/>
        </authorList>
    </citation>
    <scope>NUCLEOTIDE SEQUENCE [LARGE SCALE GENOMIC DNA]</scope>
    <source>
        <strain evidence="18">SL3-2-4</strain>
    </source>
</reference>
<dbReference type="RefSeq" id="WP_137815454.1">
    <property type="nucleotide sequence ID" value="NZ_BJFL01000024.1"/>
</dbReference>
<protein>
    <recommendedName>
        <fullName evidence="14">ATP synthase subunit b</fullName>
    </recommendedName>
    <alternativeName>
        <fullName evidence="14">ATP synthase F(0) sector subunit b</fullName>
    </alternativeName>
    <alternativeName>
        <fullName evidence="14">ATPase subunit I</fullName>
    </alternativeName>
    <alternativeName>
        <fullName evidence="14">F-type ATPase subunit b</fullName>
        <shortName evidence="14">F-ATPase subunit b</shortName>
    </alternativeName>
</protein>
<dbReference type="InterPro" id="IPR002146">
    <property type="entry name" value="ATP_synth_b/b'su_bac/chlpt"/>
</dbReference>
<dbReference type="GO" id="GO:0045259">
    <property type="term" value="C:proton-transporting ATP synthase complex"/>
    <property type="evidence" value="ECO:0007669"/>
    <property type="project" value="UniProtKB-KW"/>
</dbReference>
<dbReference type="GO" id="GO:0046961">
    <property type="term" value="F:proton-transporting ATPase activity, rotational mechanism"/>
    <property type="evidence" value="ECO:0007669"/>
    <property type="project" value="TreeGrafter"/>
</dbReference>
<evidence type="ECO:0000256" key="2">
    <source>
        <dbReference type="ARBA" id="ARBA00005513"/>
    </source>
</evidence>
<evidence type="ECO:0000256" key="11">
    <source>
        <dbReference type="ARBA" id="ARBA00023310"/>
    </source>
</evidence>
<keyword evidence="7 14" id="KW-0375">Hydrogen ion transport</keyword>
<keyword evidence="10 14" id="KW-0472">Membrane</keyword>
<dbReference type="AlphaFoldDB" id="A0A4D4JCR4"/>
<keyword evidence="9 14" id="KW-0406">Ion transport</keyword>
<accession>A0A4D4JCR4</accession>
<evidence type="ECO:0000313" key="18">
    <source>
        <dbReference type="Proteomes" id="UP000298860"/>
    </source>
</evidence>
<keyword evidence="16" id="KW-0175">Coiled coil</keyword>